<protein>
    <recommendedName>
        <fullName evidence="1">NADPH-dependent FMN reductase-like domain-containing protein</fullName>
    </recommendedName>
</protein>
<dbReference type="SUPFAM" id="SSF52218">
    <property type="entry name" value="Flavoproteins"/>
    <property type="match status" value="1"/>
</dbReference>
<dbReference type="Pfam" id="PF03358">
    <property type="entry name" value="FMN_red"/>
    <property type="match status" value="1"/>
</dbReference>
<dbReference type="InterPro" id="IPR029039">
    <property type="entry name" value="Flavoprotein-like_sf"/>
</dbReference>
<dbReference type="Gene3D" id="3.40.50.360">
    <property type="match status" value="1"/>
</dbReference>
<sequence>MNGGNGGGGRVLVVGIGGTMRAGSASLAALRRSLGAAAAAGARTELLDLRELRLPIYEPDVPFAEYGANVRRFVESIHAADALLLGTAAYHGTVAGVTKNALDFAEFLADADPPYLHGKVVGLIATAAGGQAAPNAIGALVQTSHALRAVVAPISVVIPRAWTVIDDGGAIAEAPYGRRLDDLGRMVVGLAGKLRAADAVAVAPEIVGHGTILDVGGGEPEVPEAELVGNVWFQPDGASAGL</sequence>
<name>A0A6J4UEC3_9BACT</name>
<dbReference type="GO" id="GO:0016491">
    <property type="term" value="F:oxidoreductase activity"/>
    <property type="evidence" value="ECO:0007669"/>
    <property type="project" value="InterPro"/>
</dbReference>
<evidence type="ECO:0000313" key="2">
    <source>
        <dbReference type="EMBL" id="CAA9548283.1"/>
    </source>
</evidence>
<dbReference type="EMBL" id="CADCWF010000092">
    <property type="protein sequence ID" value="CAA9548283.1"/>
    <property type="molecule type" value="Genomic_DNA"/>
</dbReference>
<organism evidence="2">
    <name type="scientific">uncultured Thermomicrobiales bacterium</name>
    <dbReference type="NCBI Taxonomy" id="1645740"/>
    <lineage>
        <taxon>Bacteria</taxon>
        <taxon>Pseudomonadati</taxon>
        <taxon>Thermomicrobiota</taxon>
        <taxon>Thermomicrobia</taxon>
        <taxon>Thermomicrobiales</taxon>
        <taxon>environmental samples</taxon>
    </lineage>
</organism>
<accession>A0A6J4UEC3</accession>
<dbReference type="InterPro" id="IPR005025">
    <property type="entry name" value="FMN_Rdtase-like_dom"/>
</dbReference>
<dbReference type="AlphaFoldDB" id="A0A6J4UEC3"/>
<reference evidence="2" key="1">
    <citation type="submission" date="2020-02" db="EMBL/GenBank/DDBJ databases">
        <authorList>
            <person name="Meier V. D."/>
        </authorList>
    </citation>
    <scope>NUCLEOTIDE SEQUENCE</scope>
    <source>
        <strain evidence="2">AVDCRST_MAG59</strain>
    </source>
</reference>
<feature type="domain" description="NADPH-dependent FMN reductase-like" evidence="1">
    <location>
        <begin position="13"/>
        <end position="162"/>
    </location>
</feature>
<dbReference type="PANTHER" id="PTHR30543:SF21">
    <property type="entry name" value="NAD(P)H-DEPENDENT FMN REDUCTASE LOT6"/>
    <property type="match status" value="1"/>
</dbReference>
<evidence type="ECO:0000259" key="1">
    <source>
        <dbReference type="Pfam" id="PF03358"/>
    </source>
</evidence>
<dbReference type="InterPro" id="IPR050712">
    <property type="entry name" value="NAD(P)H-dep_reductase"/>
</dbReference>
<gene>
    <name evidence="2" type="ORF">AVDCRST_MAG59-1530</name>
</gene>
<dbReference type="GO" id="GO:0010181">
    <property type="term" value="F:FMN binding"/>
    <property type="evidence" value="ECO:0007669"/>
    <property type="project" value="TreeGrafter"/>
</dbReference>
<dbReference type="GO" id="GO:0005829">
    <property type="term" value="C:cytosol"/>
    <property type="evidence" value="ECO:0007669"/>
    <property type="project" value="TreeGrafter"/>
</dbReference>
<proteinExistence type="predicted"/>
<dbReference type="PANTHER" id="PTHR30543">
    <property type="entry name" value="CHROMATE REDUCTASE"/>
    <property type="match status" value="1"/>
</dbReference>